<reference evidence="2 3" key="1">
    <citation type="submission" date="2021-04" db="EMBL/GenBank/DDBJ databases">
        <title>Draft genome sequence of Paenibacillus cisolokensis, LC2-13A.</title>
        <authorList>
            <person name="Uke A."/>
            <person name="Chhe C."/>
            <person name="Baramee S."/>
            <person name="Kosugi A."/>
        </authorList>
    </citation>
    <scope>NUCLEOTIDE SEQUENCE [LARGE SCALE GENOMIC DNA]</scope>
    <source>
        <strain evidence="2 3">LC2-13A</strain>
    </source>
</reference>
<proteinExistence type="predicted"/>
<accession>A0ABQ4NFA8</accession>
<dbReference type="PANTHER" id="PTHR37812">
    <property type="entry name" value="MU-LIKE PROPHAGE FLUMU PROTEIN C"/>
    <property type="match status" value="1"/>
</dbReference>
<dbReference type="InterPro" id="IPR052411">
    <property type="entry name" value="c-mor_Regulatory_Protein"/>
</dbReference>
<keyword evidence="3" id="KW-1185">Reference proteome</keyword>
<feature type="domain" description="Mor transcription activator" evidence="1">
    <location>
        <begin position="14"/>
        <end position="93"/>
    </location>
</feature>
<evidence type="ECO:0000313" key="3">
    <source>
        <dbReference type="Proteomes" id="UP000680304"/>
    </source>
</evidence>
<organism evidence="2 3">
    <name type="scientific">Paenibacillus cisolokensis</name>
    <dbReference type="NCBI Taxonomy" id="1658519"/>
    <lineage>
        <taxon>Bacteria</taxon>
        <taxon>Bacillati</taxon>
        <taxon>Bacillota</taxon>
        <taxon>Bacilli</taxon>
        <taxon>Bacillales</taxon>
        <taxon>Paenibacillaceae</taxon>
        <taxon>Paenibacillus</taxon>
    </lineage>
</organism>
<dbReference type="InterPro" id="IPR009057">
    <property type="entry name" value="Homeodomain-like_sf"/>
</dbReference>
<evidence type="ECO:0000259" key="1">
    <source>
        <dbReference type="Pfam" id="PF08765"/>
    </source>
</evidence>
<dbReference type="InterPro" id="IPR049739">
    <property type="entry name" value="YraL-like"/>
</dbReference>
<comment type="caution">
    <text evidence="2">The sequence shown here is derived from an EMBL/GenBank/DDBJ whole genome shotgun (WGS) entry which is preliminary data.</text>
</comment>
<name>A0ABQ4NFA8_9BACL</name>
<dbReference type="NCBIfam" id="NF040785">
    <property type="entry name" value="CD3324_fam"/>
    <property type="match status" value="1"/>
</dbReference>
<gene>
    <name evidence="2" type="ORF">PACILC2_52160</name>
</gene>
<dbReference type="InterPro" id="IPR014875">
    <property type="entry name" value="Mor_transcription_activator"/>
</dbReference>
<dbReference type="PANTHER" id="PTHR37812:SF1">
    <property type="entry name" value="MU-LIKE PROPHAGE FLUMU PROTEIN C"/>
    <property type="match status" value="1"/>
</dbReference>
<dbReference type="SUPFAM" id="SSF46689">
    <property type="entry name" value="Homeodomain-like"/>
    <property type="match status" value="1"/>
</dbReference>
<protein>
    <recommendedName>
        <fullName evidence="1">Mor transcription activator domain-containing protein</fullName>
    </recommendedName>
</protein>
<evidence type="ECO:0000313" key="2">
    <source>
        <dbReference type="EMBL" id="GIQ66648.1"/>
    </source>
</evidence>
<dbReference type="RefSeq" id="WP_062490770.1">
    <property type="nucleotide sequence ID" value="NZ_BOVJ01000199.1"/>
</dbReference>
<dbReference type="Proteomes" id="UP000680304">
    <property type="component" value="Unassembled WGS sequence"/>
</dbReference>
<dbReference type="Gene3D" id="1.10.10.60">
    <property type="entry name" value="Homeodomain-like"/>
    <property type="match status" value="1"/>
</dbReference>
<dbReference type="Pfam" id="PF08765">
    <property type="entry name" value="Mor"/>
    <property type="match status" value="1"/>
</dbReference>
<sequence length="96" mass="11332">MGHYKNGRDVLPPSLLQELQKYIDGELIYIPKKNDRRAKWGELSGTRKLIARRNEEIWRSYRSGCSIAELERRYHLSEDSIRKIISKTRNARVSES</sequence>
<dbReference type="EMBL" id="BOVJ01000199">
    <property type="protein sequence ID" value="GIQ66648.1"/>
    <property type="molecule type" value="Genomic_DNA"/>
</dbReference>